<evidence type="ECO:0000313" key="3">
    <source>
        <dbReference type="Proteomes" id="UP001582793"/>
    </source>
</evidence>
<feature type="compositionally biased region" description="Low complexity" evidence="1">
    <location>
        <begin position="1"/>
        <end position="17"/>
    </location>
</feature>
<evidence type="ECO:0008006" key="4">
    <source>
        <dbReference type="Google" id="ProtNLM"/>
    </source>
</evidence>
<gene>
    <name evidence="2" type="ORF">AAFH96_05210</name>
</gene>
<dbReference type="RefSeq" id="WP_375733237.1">
    <property type="nucleotide sequence ID" value="NZ_JBCGDC010000010.1"/>
</dbReference>
<comment type="caution">
    <text evidence="2">The sequence shown here is derived from an EMBL/GenBank/DDBJ whole genome shotgun (WGS) entry which is preliminary data.</text>
</comment>
<feature type="region of interest" description="Disordered" evidence="1">
    <location>
        <begin position="332"/>
        <end position="351"/>
    </location>
</feature>
<keyword evidence="3" id="KW-1185">Reference proteome</keyword>
<feature type="region of interest" description="Disordered" evidence="1">
    <location>
        <begin position="1"/>
        <end position="33"/>
    </location>
</feature>
<dbReference type="EMBL" id="JBCGDC010000010">
    <property type="protein sequence ID" value="MFB6392500.1"/>
    <property type="molecule type" value="Genomic_DNA"/>
</dbReference>
<feature type="compositionally biased region" description="Low complexity" evidence="1">
    <location>
        <begin position="332"/>
        <end position="342"/>
    </location>
</feature>
<evidence type="ECO:0000313" key="2">
    <source>
        <dbReference type="EMBL" id="MFB6392500.1"/>
    </source>
</evidence>
<protein>
    <recommendedName>
        <fullName evidence="4">ATP-binding protein</fullName>
    </recommendedName>
</protein>
<name>A0ABV5CKH6_9ACTN</name>
<evidence type="ECO:0000256" key="1">
    <source>
        <dbReference type="SAM" id="MobiDB-lite"/>
    </source>
</evidence>
<dbReference type="Proteomes" id="UP001582793">
    <property type="component" value="Unassembled WGS sequence"/>
</dbReference>
<organism evidence="2 3">
    <name type="scientific">Polymorphospora lycopeni</name>
    <dbReference type="NCBI Taxonomy" id="3140240"/>
    <lineage>
        <taxon>Bacteria</taxon>
        <taxon>Bacillati</taxon>
        <taxon>Actinomycetota</taxon>
        <taxon>Actinomycetes</taxon>
        <taxon>Micromonosporales</taxon>
        <taxon>Micromonosporaceae</taxon>
        <taxon>Polymorphospora</taxon>
    </lineage>
</organism>
<proteinExistence type="predicted"/>
<reference evidence="2 3" key="1">
    <citation type="submission" date="2024-04" db="EMBL/GenBank/DDBJ databases">
        <title>Polymorphospora sp. isolated from Baiyangdian Lake in Xiong'an New Area.</title>
        <authorList>
            <person name="Zhang X."/>
            <person name="Liu J."/>
        </authorList>
    </citation>
    <scope>NUCLEOTIDE SEQUENCE [LARGE SCALE GENOMIC DNA]</scope>
    <source>
        <strain evidence="2 3">2-325</strain>
    </source>
</reference>
<accession>A0ABV5CKH6</accession>
<sequence>MSEPAADGRAPADAGPASAPPAGPDPAPDRAEDLDDALHGELRDSARFVNVQYFNGRVDASGATFGGSFGPGRRPGSATGPLRQEDVDAALRHYVRPEPYARARRLLLDRRLVVLCGPAGIGKYSGAIALLRDVAGRDGLPTNLSPALAFSELAGQKFGNASGYIVRDQARDANTVAVQQFELHRLLGALKNRSYLVITVDLGLRPRGQLADLMVDWSAPDSDELFDTCTAHLTDQLRHGPGTDEVREQVRRLHSPGEVVAVCELMTDGPRKALAAFEDSQRGRVASWFDQDPEWPEVLAVAALAFVEGTPEADFERLVARLTELHRQASGASAALPAAGQPPDAAPTRQVRLDRRRAGGLITVRPSPQAGAGSPAVEFQTDDMRPLVLGELRERYGYALWEPLRNWLHEIAATAPVSDLQVRLGMGMAVLSRFDFQEVEHTFLDRWAAGLAAERAAAACTLSWIGLDGSHAASALTVTKRWALNSGQRRAVTAATALGGPLGLRYPSDALRWLWTLAMRNARIRPIACDALGILFAVTASDPAATRKVLNFLHHQMRDAVEDGASQRDRRATYPSVLEILAARDPRTDEPVAALVLRGAPRNADRLGALWADLLASAPQRRQARTALLVALGALSEDTAALPAVRRFGAAIRGGLSHSQWRALEAGLEEGLLRIDEEAAREGLLSTVFAALRGRRTQNPSPHHLTGRSL</sequence>